<gene>
    <name evidence="1" type="ORF">F4820DRAFT_438851</name>
</gene>
<name>A0ACB9YLD0_9PEZI</name>
<dbReference type="EMBL" id="MU393615">
    <property type="protein sequence ID" value="KAI4859754.1"/>
    <property type="molecule type" value="Genomic_DNA"/>
</dbReference>
<evidence type="ECO:0000313" key="1">
    <source>
        <dbReference type="EMBL" id="KAI4859754.1"/>
    </source>
</evidence>
<keyword evidence="2" id="KW-1185">Reference proteome</keyword>
<accession>A0ACB9YLD0</accession>
<dbReference type="Proteomes" id="UP001497700">
    <property type="component" value="Unassembled WGS sequence"/>
</dbReference>
<reference evidence="1 2" key="1">
    <citation type="journal article" date="2022" name="New Phytol.">
        <title>Ecological generalism drives hyperdiversity of secondary metabolite gene clusters in xylarialean endophytes.</title>
        <authorList>
            <person name="Franco M.E.E."/>
            <person name="Wisecaver J.H."/>
            <person name="Arnold A.E."/>
            <person name="Ju Y.M."/>
            <person name="Slot J.C."/>
            <person name="Ahrendt S."/>
            <person name="Moore L.P."/>
            <person name="Eastman K.E."/>
            <person name="Scott K."/>
            <person name="Konkel Z."/>
            <person name="Mondo S.J."/>
            <person name="Kuo A."/>
            <person name="Hayes R.D."/>
            <person name="Haridas S."/>
            <person name="Andreopoulos B."/>
            <person name="Riley R."/>
            <person name="LaButti K."/>
            <person name="Pangilinan J."/>
            <person name="Lipzen A."/>
            <person name="Amirebrahimi M."/>
            <person name="Yan J."/>
            <person name="Adam C."/>
            <person name="Keymanesh K."/>
            <person name="Ng V."/>
            <person name="Louie K."/>
            <person name="Northen T."/>
            <person name="Drula E."/>
            <person name="Henrissat B."/>
            <person name="Hsieh H.M."/>
            <person name="Youens-Clark K."/>
            <person name="Lutzoni F."/>
            <person name="Miadlikowska J."/>
            <person name="Eastwood D.C."/>
            <person name="Hamelin R.C."/>
            <person name="Grigoriev I.V."/>
            <person name="U'Ren J.M."/>
        </authorList>
    </citation>
    <scope>NUCLEOTIDE SEQUENCE [LARGE SCALE GENOMIC DNA]</scope>
    <source>
        <strain evidence="1 2">CBS 119005</strain>
    </source>
</reference>
<sequence>MGSKRKRGANKAMPNGSQPTQKRAKTDHQPVTDTEATNLDLDKSPFAETLTNEVRRREASVYELLGSADGDERIAAAGAIITGLLASSEAVLRRHLDNRLFRGLASSRNASRLGFSLVITELLSQLFGSQNLSESKYPGLTFDDVLNILVEKTTPSGHLPGQEERDCYFGQLFGLQCFVGSKILFDGESRWLKVLDLLLKMADKKVWMRSHCGWVIVESLPQMGQGEAEETLQNLSEIGLGNTAEGIGIWMRARSCYPNLKTPAKPWHDPMNPGVLSEVARVLKDNVTQDSGEDPGNAKAKQGGWNAQLHFVWDLILATFATGGKQSRDQLKSFWSTVIDDGLFSKTASDAQKFRGFMIFQKFLQGFTTTENDKLVKGLFTRNLMKCLINQAAKEDRYLHRAALKSLQSIEKAVQTSPELLLPVLKELLGKHGAYDFDQRTNTKTVENLLQWTTPTNVKSVLKLLRDPAVVINDNIVNEAERLRQVYASYMSKLATQAKPPQEDSSDVKEATNVAEIGIKELAACAYSVQPQFKPDLSEKSREVFSRLLASTIGKVMRRRDDAEYLCNVVLSVEPTAVTMSDEIKAEQSSALKAMRKLLKASKKSDGKHAGASAGLALLYAITILQLYDGAPDAISILQDLERCSEKMKNKEGGSSELLVEILLVLVSRQSPMMRQISEQVFEAFTSQVSPEALELLTEPLFTEENEKGYQALFENIEEEEDADMHDAEDSGSGEDVEDVEDMDEDEISEIGSDVEFVTLNGADAADGEEEDDDDEDEEDEDEEKKEADAQELANLDDALAKVLRSHRLDKDKDADSSDNDSDMTDSEMMALDEKLIEVFKQRAKTAGTKKKDKKDAKESVVIFKHRIMDFIALYVKHEAANPLAFNVLLPLLEVVRTTTAKPLANKAVVIIENFSKASKKARGDPDLDLDVEARFTLMREIHQQAAKDVAHAFGRAASAASLLVASSLVADRENIDRVNAVYAQTFADCQKGKAKIQGFFFTDWVNWGMGHAANVQQAAATTTTTAS</sequence>
<protein>
    <submittedName>
        <fullName evidence="1">DNA polymerase phi-domain-containing protein</fullName>
    </submittedName>
</protein>
<evidence type="ECO:0000313" key="2">
    <source>
        <dbReference type="Proteomes" id="UP001497700"/>
    </source>
</evidence>
<comment type="caution">
    <text evidence="1">The sequence shown here is derived from an EMBL/GenBank/DDBJ whole genome shotgun (WGS) entry which is preliminary data.</text>
</comment>
<proteinExistence type="predicted"/>
<organism evidence="1 2">
    <name type="scientific">Hypoxylon rubiginosum</name>
    <dbReference type="NCBI Taxonomy" id="110542"/>
    <lineage>
        <taxon>Eukaryota</taxon>
        <taxon>Fungi</taxon>
        <taxon>Dikarya</taxon>
        <taxon>Ascomycota</taxon>
        <taxon>Pezizomycotina</taxon>
        <taxon>Sordariomycetes</taxon>
        <taxon>Xylariomycetidae</taxon>
        <taxon>Xylariales</taxon>
        <taxon>Hypoxylaceae</taxon>
        <taxon>Hypoxylon</taxon>
    </lineage>
</organism>